<keyword evidence="2 5" id="KW-0812">Transmembrane</keyword>
<protein>
    <submittedName>
        <fullName evidence="6">Polysaccharide biosynthesis protein</fullName>
    </submittedName>
</protein>
<dbReference type="EMBL" id="JFHD01000009">
    <property type="protein sequence ID" value="KDR30329.1"/>
    <property type="molecule type" value="Genomic_DNA"/>
</dbReference>
<gene>
    <name evidence="6" type="ORF">BG60_37380</name>
</gene>
<name>A0A656QPE6_9BURK</name>
<accession>A0A656QPE6</accession>
<feature type="transmembrane region" description="Helical" evidence="5">
    <location>
        <begin position="360"/>
        <end position="379"/>
    </location>
</feature>
<dbReference type="Proteomes" id="UP000027451">
    <property type="component" value="Unassembled WGS sequence"/>
</dbReference>
<feature type="transmembrane region" description="Helical" evidence="5">
    <location>
        <begin position="332"/>
        <end position="353"/>
    </location>
</feature>
<feature type="transmembrane region" description="Helical" evidence="5">
    <location>
        <begin position="41"/>
        <end position="59"/>
    </location>
</feature>
<evidence type="ECO:0000313" key="7">
    <source>
        <dbReference type="Proteomes" id="UP000027451"/>
    </source>
</evidence>
<dbReference type="AlphaFoldDB" id="A0A656QPE6"/>
<dbReference type="InterPro" id="IPR002797">
    <property type="entry name" value="Polysacc_synth"/>
</dbReference>
<evidence type="ECO:0000256" key="1">
    <source>
        <dbReference type="ARBA" id="ARBA00004141"/>
    </source>
</evidence>
<proteinExistence type="predicted"/>
<comment type="caution">
    <text evidence="6">The sequence shown here is derived from an EMBL/GenBank/DDBJ whole genome shotgun (WGS) entry which is preliminary data.</text>
</comment>
<reference evidence="6 7" key="1">
    <citation type="submission" date="2014-03" db="EMBL/GenBank/DDBJ databases">
        <title>Draft Genome Sequences of Four Burkholderia Strains.</title>
        <authorList>
            <person name="Liu X.Y."/>
            <person name="Li C.X."/>
            <person name="Xu J.H."/>
        </authorList>
    </citation>
    <scope>NUCLEOTIDE SEQUENCE [LARGE SCALE GENOMIC DNA]</scope>
    <source>
        <strain evidence="6 7">OP-1</strain>
    </source>
</reference>
<keyword evidence="3 5" id="KW-1133">Transmembrane helix</keyword>
<sequence>MASFRKNFTILMTLQVSTYLAPLLTLPWLARVLGPSEYGRLSFGLAFTAYFISITNYSFSLTATPKISINRQSREMRSKLFWETIVTQAALALAGFFVVIALTSVVPYLQENRELLLIGYGQAVGAMLIPTWYFQGIEDLGMLSLFVFIGRALSIPAMYLFVREHDDVHKAMAVNALVPLLSGIAICTYLYLRRELDFVRVSLRTIVVRLKDGWSVFMATSIVDIYASSNIVLLTFISGNVAAGYFAAADKLIRAALNMLQPLKTAAYPRVSFLMHHAKDDAFAFLRKMFVVQGLIVSLISVCIFFGAPLAVKLLYGPKFLPTVEVLRWMAFVPLMVGLTDLFGVQTMLPLGMKAQFSRVLMASAVLNFSLLAVLAKLFGEQGAAATVLIVETLVAAAMAFTLHLQGVPLLKRQRPIAGGSAGSETT</sequence>
<dbReference type="InterPro" id="IPR052556">
    <property type="entry name" value="PolySynth_Transporter"/>
</dbReference>
<evidence type="ECO:0000313" key="6">
    <source>
        <dbReference type="EMBL" id="KDR30329.1"/>
    </source>
</evidence>
<feature type="transmembrane region" description="Helical" evidence="5">
    <location>
        <begin position="289"/>
        <end position="312"/>
    </location>
</feature>
<feature type="transmembrane region" description="Helical" evidence="5">
    <location>
        <begin position="80"/>
        <end position="109"/>
    </location>
</feature>
<dbReference type="RefSeq" id="WP_033536876.1">
    <property type="nucleotide sequence ID" value="NZ_CADFFU010000030.1"/>
</dbReference>
<keyword evidence="7" id="KW-1185">Reference proteome</keyword>
<dbReference type="Pfam" id="PF01943">
    <property type="entry name" value="Polysacc_synt"/>
    <property type="match status" value="1"/>
</dbReference>
<organism evidence="6 7">
    <name type="scientific">Caballeronia zhejiangensis</name>
    <dbReference type="NCBI Taxonomy" id="871203"/>
    <lineage>
        <taxon>Bacteria</taxon>
        <taxon>Pseudomonadati</taxon>
        <taxon>Pseudomonadota</taxon>
        <taxon>Betaproteobacteria</taxon>
        <taxon>Burkholderiales</taxon>
        <taxon>Burkholderiaceae</taxon>
        <taxon>Caballeronia</taxon>
    </lineage>
</organism>
<dbReference type="PANTHER" id="PTHR43424">
    <property type="entry name" value="LOCUS PUTATIVE PROTEIN 1-RELATED"/>
    <property type="match status" value="1"/>
</dbReference>
<feature type="transmembrane region" description="Helical" evidence="5">
    <location>
        <begin position="140"/>
        <end position="161"/>
    </location>
</feature>
<evidence type="ECO:0000256" key="2">
    <source>
        <dbReference type="ARBA" id="ARBA00022692"/>
    </source>
</evidence>
<evidence type="ECO:0000256" key="4">
    <source>
        <dbReference type="ARBA" id="ARBA00023136"/>
    </source>
</evidence>
<feature type="transmembrane region" description="Helical" evidence="5">
    <location>
        <begin position="7"/>
        <end position="29"/>
    </location>
</feature>
<feature type="transmembrane region" description="Helical" evidence="5">
    <location>
        <begin position="173"/>
        <end position="192"/>
    </location>
</feature>
<feature type="transmembrane region" description="Helical" evidence="5">
    <location>
        <begin position="385"/>
        <end position="405"/>
    </location>
</feature>
<dbReference type="GO" id="GO:0016020">
    <property type="term" value="C:membrane"/>
    <property type="evidence" value="ECO:0007669"/>
    <property type="project" value="UniProtKB-SubCell"/>
</dbReference>
<dbReference type="PANTHER" id="PTHR43424:SF1">
    <property type="entry name" value="LOCUS PUTATIVE PROTEIN 1-RELATED"/>
    <property type="match status" value="1"/>
</dbReference>
<keyword evidence="4 5" id="KW-0472">Membrane</keyword>
<evidence type="ECO:0000256" key="3">
    <source>
        <dbReference type="ARBA" id="ARBA00022989"/>
    </source>
</evidence>
<evidence type="ECO:0000256" key="5">
    <source>
        <dbReference type="SAM" id="Phobius"/>
    </source>
</evidence>
<dbReference type="CDD" id="cd13128">
    <property type="entry name" value="MATE_Wzx_like"/>
    <property type="match status" value="1"/>
</dbReference>
<comment type="subcellular location">
    <subcellularLocation>
        <location evidence="1">Membrane</location>
        <topology evidence="1">Multi-pass membrane protein</topology>
    </subcellularLocation>
</comment>
<dbReference type="OrthoDB" id="103403at2"/>